<proteinExistence type="predicted"/>
<keyword evidence="1" id="KW-0812">Transmembrane</keyword>
<reference evidence="2 3" key="1">
    <citation type="submission" date="2017-02" db="EMBL/GenBank/DDBJ databases">
        <authorList>
            <person name="Peterson S.W."/>
        </authorList>
    </citation>
    <scope>NUCLEOTIDE SEQUENCE [LARGE SCALE GENOMIC DNA]</scope>
    <source>
        <strain evidence="2 3">DSM 18108</strain>
    </source>
</reference>
<keyword evidence="3" id="KW-1185">Reference proteome</keyword>
<evidence type="ECO:0000256" key="1">
    <source>
        <dbReference type="SAM" id="Phobius"/>
    </source>
</evidence>
<evidence type="ECO:0000313" key="2">
    <source>
        <dbReference type="EMBL" id="SKD02225.1"/>
    </source>
</evidence>
<protein>
    <submittedName>
        <fullName evidence="2">Uncharacterized protein</fullName>
    </submittedName>
</protein>
<dbReference type="Proteomes" id="UP000190166">
    <property type="component" value="Unassembled WGS sequence"/>
</dbReference>
<dbReference type="RefSeq" id="WP_079469629.1">
    <property type="nucleotide sequence ID" value="NZ_FUZZ01000001.1"/>
</dbReference>
<keyword evidence="1" id="KW-1133">Transmembrane helix</keyword>
<gene>
    <name evidence="2" type="ORF">SAMN05660461_2452</name>
</gene>
<feature type="transmembrane region" description="Helical" evidence="1">
    <location>
        <begin position="78"/>
        <end position="99"/>
    </location>
</feature>
<keyword evidence="1" id="KW-0472">Membrane</keyword>
<organism evidence="2 3">
    <name type="scientific">Chitinophaga ginsengisegetis</name>
    <dbReference type="NCBI Taxonomy" id="393003"/>
    <lineage>
        <taxon>Bacteria</taxon>
        <taxon>Pseudomonadati</taxon>
        <taxon>Bacteroidota</taxon>
        <taxon>Chitinophagia</taxon>
        <taxon>Chitinophagales</taxon>
        <taxon>Chitinophagaceae</taxon>
        <taxon>Chitinophaga</taxon>
    </lineage>
</organism>
<feature type="transmembrane region" description="Helical" evidence="1">
    <location>
        <begin position="52"/>
        <end position="72"/>
    </location>
</feature>
<accession>A0A1T5NP86</accession>
<dbReference type="EMBL" id="FUZZ01000001">
    <property type="protein sequence ID" value="SKD02225.1"/>
    <property type="molecule type" value="Genomic_DNA"/>
</dbReference>
<sequence length="110" mass="12539">MRNNNVTEDQLRAILKEDGIEKPTEFFSNRLIQAVVLQQKEKEAAAFKAGKWIGQFILGILLSFNLAFLYYLNPSPEQSVLFISIAAFLAGVWGVIVVIRRFQVSKFNYP</sequence>
<name>A0A1T5NP86_9BACT</name>
<evidence type="ECO:0000313" key="3">
    <source>
        <dbReference type="Proteomes" id="UP000190166"/>
    </source>
</evidence>
<dbReference type="STRING" id="393003.SAMN05660461_2452"/>
<dbReference type="AlphaFoldDB" id="A0A1T5NP86"/>